<organism evidence="3 4">
    <name type="scientific">Edhazardia aedis (strain USNM 41457)</name>
    <name type="common">Microsporidian parasite</name>
    <dbReference type="NCBI Taxonomy" id="1003232"/>
    <lineage>
        <taxon>Eukaryota</taxon>
        <taxon>Fungi</taxon>
        <taxon>Fungi incertae sedis</taxon>
        <taxon>Microsporidia</taxon>
        <taxon>Edhazardia</taxon>
    </lineage>
</organism>
<keyword evidence="2" id="KW-0732">Signal</keyword>
<dbReference type="HOGENOM" id="CLU_1865091_0_0_1"/>
<dbReference type="InParanoid" id="J9DGI0"/>
<sequence>MLVLSLIMSIISILKASYEDKRSSDSLTKTARILEKQAENEYIEIEEIELAAEQKKAPLLEAQNSEIEDELDRKLEEQPETEKTDNKKQEDAAKDKMAPLEIENEKNIKNKSEISESDEGPKNSCCCFGKRTFWFKS</sequence>
<reference evidence="4" key="2">
    <citation type="submission" date="2015-07" db="EMBL/GenBank/DDBJ databases">
        <title>Contrasting host-pathogen interactions and genome evolution in two generalist and specialist microsporidian pathogens of mosquitoes.</title>
        <authorList>
            <consortium name="The Broad Institute Genomics Platform"/>
            <consortium name="The Broad Institute Genome Sequencing Center for Infectious Disease"/>
            <person name="Cuomo C.A."/>
            <person name="Sanscrainte N.D."/>
            <person name="Goldberg J.M."/>
            <person name="Heiman D."/>
            <person name="Young S."/>
            <person name="Zeng Q."/>
            <person name="Becnel J.J."/>
            <person name="Birren B.W."/>
        </authorList>
    </citation>
    <scope>NUCLEOTIDE SEQUENCE [LARGE SCALE GENOMIC DNA]</scope>
    <source>
        <strain evidence="4">USNM 41457</strain>
    </source>
</reference>
<gene>
    <name evidence="3" type="ORF">EDEG_03767</name>
</gene>
<name>J9DGI0_EDHAE</name>
<evidence type="ECO:0000256" key="2">
    <source>
        <dbReference type="SAM" id="SignalP"/>
    </source>
</evidence>
<reference evidence="3 4" key="1">
    <citation type="submission" date="2011-08" db="EMBL/GenBank/DDBJ databases">
        <authorList>
            <person name="Liu Z.J."/>
            <person name="Shi F.L."/>
            <person name="Lu J.Q."/>
            <person name="Li M."/>
            <person name="Wang Z.L."/>
        </authorList>
    </citation>
    <scope>NUCLEOTIDE SEQUENCE [LARGE SCALE GENOMIC DNA]</scope>
    <source>
        <strain evidence="3 4">USNM 41457</strain>
    </source>
</reference>
<feature type="signal peptide" evidence="2">
    <location>
        <begin position="1"/>
        <end position="16"/>
    </location>
</feature>
<comment type="caution">
    <text evidence="3">The sequence shown here is derived from an EMBL/GenBank/DDBJ whole genome shotgun (WGS) entry which is preliminary data.</text>
</comment>
<feature type="region of interest" description="Disordered" evidence="1">
    <location>
        <begin position="59"/>
        <end position="128"/>
    </location>
</feature>
<accession>J9DGI0</accession>
<dbReference type="Proteomes" id="UP000003163">
    <property type="component" value="Unassembled WGS sequence"/>
</dbReference>
<evidence type="ECO:0000313" key="3">
    <source>
        <dbReference type="EMBL" id="EJW01705.1"/>
    </source>
</evidence>
<keyword evidence="4" id="KW-1185">Reference proteome</keyword>
<dbReference type="EMBL" id="AFBI03000120">
    <property type="protein sequence ID" value="EJW01705.1"/>
    <property type="molecule type" value="Genomic_DNA"/>
</dbReference>
<proteinExistence type="predicted"/>
<evidence type="ECO:0000256" key="1">
    <source>
        <dbReference type="SAM" id="MobiDB-lite"/>
    </source>
</evidence>
<feature type="compositionally biased region" description="Basic and acidic residues" evidence="1">
    <location>
        <begin position="71"/>
        <end position="114"/>
    </location>
</feature>
<feature type="chain" id="PRO_5003821607" evidence="2">
    <location>
        <begin position="17"/>
        <end position="137"/>
    </location>
</feature>
<protein>
    <submittedName>
        <fullName evidence="3">Uncharacterized protein</fullName>
    </submittedName>
</protein>
<evidence type="ECO:0000313" key="4">
    <source>
        <dbReference type="Proteomes" id="UP000003163"/>
    </source>
</evidence>
<dbReference type="AlphaFoldDB" id="J9DGI0"/>
<dbReference type="VEuPathDB" id="MicrosporidiaDB:EDEG_03767"/>